<feature type="compositionally biased region" description="Basic residues" evidence="1">
    <location>
        <begin position="50"/>
        <end position="62"/>
    </location>
</feature>
<name>A0A6J4UJG9_9ACTN</name>
<feature type="compositionally biased region" description="Basic residues" evidence="1">
    <location>
        <begin position="33"/>
        <end position="42"/>
    </location>
</feature>
<evidence type="ECO:0000313" key="2">
    <source>
        <dbReference type="EMBL" id="CAA9549437.1"/>
    </source>
</evidence>
<feature type="non-terminal residue" evidence="2">
    <location>
        <position position="62"/>
    </location>
</feature>
<dbReference type="EMBL" id="CADCWC010000394">
    <property type="protein sequence ID" value="CAA9549437.1"/>
    <property type="molecule type" value="Genomic_DNA"/>
</dbReference>
<gene>
    <name evidence="2" type="ORF">AVDCRST_MAG79-2574</name>
</gene>
<sequence length="62" mass="7132">ARATHHNGRRASGPRRHHAGRAGRRGTEPARPRTARQRRAHGRAVDPARHRPRRRALRRRGV</sequence>
<protein>
    <submittedName>
        <fullName evidence="2">Uncharacterized protein</fullName>
    </submittedName>
</protein>
<organism evidence="2">
    <name type="scientific">uncultured Thermoleophilia bacterium</name>
    <dbReference type="NCBI Taxonomy" id="1497501"/>
    <lineage>
        <taxon>Bacteria</taxon>
        <taxon>Bacillati</taxon>
        <taxon>Actinomycetota</taxon>
        <taxon>Thermoleophilia</taxon>
        <taxon>environmental samples</taxon>
    </lineage>
</organism>
<proteinExistence type="predicted"/>
<evidence type="ECO:0000256" key="1">
    <source>
        <dbReference type="SAM" id="MobiDB-lite"/>
    </source>
</evidence>
<dbReference type="AlphaFoldDB" id="A0A6J4UJG9"/>
<feature type="region of interest" description="Disordered" evidence="1">
    <location>
        <begin position="1"/>
        <end position="62"/>
    </location>
</feature>
<accession>A0A6J4UJG9</accession>
<feature type="compositionally biased region" description="Basic residues" evidence="1">
    <location>
        <begin position="1"/>
        <end position="24"/>
    </location>
</feature>
<reference evidence="2" key="1">
    <citation type="submission" date="2020-02" db="EMBL/GenBank/DDBJ databases">
        <authorList>
            <person name="Meier V. D."/>
        </authorList>
    </citation>
    <scope>NUCLEOTIDE SEQUENCE</scope>
    <source>
        <strain evidence="2">AVDCRST_MAG79</strain>
    </source>
</reference>
<feature type="non-terminal residue" evidence="2">
    <location>
        <position position="1"/>
    </location>
</feature>